<dbReference type="Proteomes" id="UP000007722">
    <property type="component" value="Chromosome"/>
</dbReference>
<evidence type="ECO:0000256" key="1">
    <source>
        <dbReference type="ARBA" id="ARBA00022553"/>
    </source>
</evidence>
<evidence type="ECO:0000313" key="4">
    <source>
        <dbReference type="EMBL" id="ADI36475.1"/>
    </source>
</evidence>
<dbReference type="AlphaFoldDB" id="D7DTL5"/>
<dbReference type="InterPro" id="IPR011006">
    <property type="entry name" value="CheY-like_superfamily"/>
</dbReference>
<gene>
    <name evidence="4" type="ordered locus">Mvol_0816</name>
</gene>
<dbReference type="SUPFAM" id="SSF52172">
    <property type="entry name" value="CheY-like"/>
    <property type="match status" value="1"/>
</dbReference>
<dbReference type="InParanoid" id="D7DTL5"/>
<dbReference type="EMBL" id="CP002057">
    <property type="protein sequence ID" value="ADI36475.1"/>
    <property type="molecule type" value="Genomic_DNA"/>
</dbReference>
<keyword evidence="1 2" id="KW-0597">Phosphoprotein</keyword>
<dbReference type="Pfam" id="PF00072">
    <property type="entry name" value="Response_reg"/>
    <property type="match status" value="1"/>
</dbReference>
<organism evidence="4 5">
    <name type="scientific">Methanococcus voltae (strain ATCC BAA-1334 / A3)</name>
    <dbReference type="NCBI Taxonomy" id="456320"/>
    <lineage>
        <taxon>Archaea</taxon>
        <taxon>Methanobacteriati</taxon>
        <taxon>Methanobacteriota</taxon>
        <taxon>Methanomada group</taxon>
        <taxon>Methanococci</taxon>
        <taxon>Methanococcales</taxon>
        <taxon>Methanococcaceae</taxon>
        <taxon>Methanococcus</taxon>
    </lineage>
</organism>
<reference evidence="4 5" key="1">
    <citation type="submission" date="2010-05" db="EMBL/GenBank/DDBJ databases">
        <title>Complete sequence of Methanococcus voltae A3.</title>
        <authorList>
            <consortium name="US DOE Joint Genome Institute"/>
            <person name="Lucas S."/>
            <person name="Copeland A."/>
            <person name="Lapidus A."/>
            <person name="Cheng J.-F."/>
            <person name="Bruce D."/>
            <person name="Goodwin L."/>
            <person name="Pitluck S."/>
            <person name="Lowry S."/>
            <person name="Clum A."/>
            <person name="Land M."/>
            <person name="Hauser L."/>
            <person name="Kyrpides N."/>
            <person name="Mikhailova N."/>
            <person name="Whitman W.B."/>
            <person name="Woyke T."/>
        </authorList>
    </citation>
    <scope>NUCLEOTIDE SEQUENCE [LARGE SCALE GENOMIC DNA]</scope>
    <source>
        <strain evidence="5">ATCC BAA-1334 / A3</strain>
    </source>
</reference>
<accession>D7DTL5</accession>
<dbReference type="Gene3D" id="3.40.50.2300">
    <property type="match status" value="1"/>
</dbReference>
<dbReference type="InterPro" id="IPR001789">
    <property type="entry name" value="Sig_transdc_resp-reg_receiver"/>
</dbReference>
<proteinExistence type="predicted"/>
<evidence type="ECO:0000256" key="2">
    <source>
        <dbReference type="PROSITE-ProRule" id="PRU00169"/>
    </source>
</evidence>
<dbReference type="InterPro" id="IPR050595">
    <property type="entry name" value="Bact_response_regulator"/>
</dbReference>
<dbReference type="CDD" id="cd17574">
    <property type="entry name" value="REC_OmpR"/>
    <property type="match status" value="1"/>
</dbReference>
<dbReference type="HOGENOM" id="CLU_000445_69_17_2"/>
<dbReference type="STRING" id="456320.Mvol_0816"/>
<protein>
    <submittedName>
        <fullName evidence="4">Response regulator receiver protein</fullName>
    </submittedName>
</protein>
<feature type="modified residue" description="4-aspartylphosphate" evidence="2">
    <location>
        <position position="51"/>
    </location>
</feature>
<feature type="domain" description="Response regulatory" evidence="3">
    <location>
        <begin position="2"/>
        <end position="115"/>
    </location>
</feature>
<dbReference type="GO" id="GO:0000160">
    <property type="term" value="P:phosphorelay signal transduction system"/>
    <property type="evidence" value="ECO:0007669"/>
    <property type="project" value="InterPro"/>
</dbReference>
<dbReference type="SMART" id="SM00448">
    <property type="entry name" value="REC"/>
    <property type="match status" value="1"/>
</dbReference>
<dbReference type="KEGG" id="mvo:Mvol_0816"/>
<name>D7DTL5_METV3</name>
<dbReference type="eggNOG" id="arCOG02595">
    <property type="taxonomic scope" value="Archaea"/>
</dbReference>
<sequence>MKILVVEDEEDILNLVKLILEIEGHDVKTVSSGSMAIEELKNGIPDLIILDIMMPEMNGWEFLEISRGKYGKIPVIVFTANAQCNNIKIAQEKKVDYLIKPFDKQALVDKVKEYDSSW</sequence>
<dbReference type="PANTHER" id="PTHR44591:SF3">
    <property type="entry name" value="RESPONSE REGULATORY DOMAIN-CONTAINING PROTEIN"/>
    <property type="match status" value="1"/>
</dbReference>
<evidence type="ECO:0000259" key="3">
    <source>
        <dbReference type="PROSITE" id="PS50110"/>
    </source>
</evidence>
<evidence type="ECO:0000313" key="5">
    <source>
        <dbReference type="Proteomes" id="UP000007722"/>
    </source>
</evidence>
<dbReference type="PANTHER" id="PTHR44591">
    <property type="entry name" value="STRESS RESPONSE REGULATOR PROTEIN 1"/>
    <property type="match status" value="1"/>
</dbReference>
<dbReference type="OrthoDB" id="9652at2157"/>
<keyword evidence="5" id="KW-1185">Reference proteome</keyword>
<dbReference type="PROSITE" id="PS50110">
    <property type="entry name" value="RESPONSE_REGULATORY"/>
    <property type="match status" value="1"/>
</dbReference>